<comment type="subcellular location">
    <subcellularLocation>
        <location evidence="1">Cell outer membrane</location>
    </subcellularLocation>
</comment>
<keyword evidence="2" id="KW-0472">Membrane</keyword>
<evidence type="ECO:0000313" key="4">
    <source>
        <dbReference type="EMBL" id="HHI98105.1"/>
    </source>
</evidence>
<evidence type="ECO:0008006" key="5">
    <source>
        <dbReference type="Google" id="ProtNLM"/>
    </source>
</evidence>
<evidence type="ECO:0000256" key="3">
    <source>
        <dbReference type="ARBA" id="ARBA00023237"/>
    </source>
</evidence>
<reference evidence="4" key="1">
    <citation type="journal article" date="2020" name="mSystems">
        <title>Genome- and Community-Level Interaction Insights into Carbon Utilization and Element Cycling Functions of Hydrothermarchaeota in Hydrothermal Sediment.</title>
        <authorList>
            <person name="Zhou Z."/>
            <person name="Liu Y."/>
            <person name="Xu W."/>
            <person name="Pan J."/>
            <person name="Luo Z.H."/>
            <person name="Li M."/>
        </authorList>
    </citation>
    <scope>NUCLEOTIDE SEQUENCE [LARGE SCALE GENOMIC DNA]</scope>
    <source>
        <strain evidence="4">HyVt-533</strain>
    </source>
</reference>
<dbReference type="AlphaFoldDB" id="A0A7V5P1K2"/>
<dbReference type="Gene3D" id="2.40.170.20">
    <property type="entry name" value="TonB-dependent receptor, beta-barrel domain"/>
    <property type="match status" value="1"/>
</dbReference>
<protein>
    <recommendedName>
        <fullName evidence="5">MtrB/PioB family decaheme-associated outer membrane protein</fullName>
    </recommendedName>
</protein>
<dbReference type="InterPro" id="IPR020016">
    <property type="entry name" value="Decahaem-assoc_OM_MtrB/PioB"/>
</dbReference>
<dbReference type="NCBIfam" id="NF041027">
    <property type="entry name" value="GSU2204_Se_pt_1"/>
    <property type="match status" value="1"/>
</dbReference>
<dbReference type="Pfam" id="PF11854">
    <property type="entry name" value="MtrB_PioB"/>
    <property type="match status" value="1"/>
</dbReference>
<evidence type="ECO:0000256" key="2">
    <source>
        <dbReference type="ARBA" id="ARBA00023136"/>
    </source>
</evidence>
<dbReference type="Proteomes" id="UP000886101">
    <property type="component" value="Unassembled WGS sequence"/>
</dbReference>
<organism evidence="4">
    <name type="scientific">Thermodesulfatator atlanticus</name>
    <dbReference type="NCBI Taxonomy" id="501497"/>
    <lineage>
        <taxon>Bacteria</taxon>
        <taxon>Pseudomonadati</taxon>
        <taxon>Thermodesulfobacteriota</taxon>
        <taxon>Thermodesulfobacteria</taxon>
        <taxon>Thermodesulfobacteriales</taxon>
        <taxon>Thermodesulfatatoraceae</taxon>
        <taxon>Thermodesulfatator</taxon>
    </lineage>
</organism>
<proteinExistence type="predicted"/>
<keyword evidence="3" id="KW-0998">Cell outer membrane</keyword>
<evidence type="ECO:0000256" key="1">
    <source>
        <dbReference type="ARBA" id="ARBA00004442"/>
    </source>
</evidence>
<dbReference type="InterPro" id="IPR036942">
    <property type="entry name" value="Beta-barrel_TonB_sf"/>
</dbReference>
<gene>
    <name evidence="4" type="ORF">ENJ96_09695</name>
</gene>
<accession>A0A7V5P1K2</accession>
<dbReference type="SUPFAM" id="SSF56935">
    <property type="entry name" value="Porins"/>
    <property type="match status" value="1"/>
</dbReference>
<comment type="caution">
    <text evidence="4">The sequence shown here is derived from an EMBL/GenBank/DDBJ whole genome shotgun (WGS) entry which is preliminary data.</text>
</comment>
<dbReference type="EMBL" id="DROK01000285">
    <property type="protein sequence ID" value="HHI98105.1"/>
    <property type="molecule type" value="Genomic_DNA"/>
</dbReference>
<dbReference type="GO" id="GO:0009279">
    <property type="term" value="C:cell outer membrane"/>
    <property type="evidence" value="ECO:0007669"/>
    <property type="project" value="UniProtKB-SubCell"/>
</dbReference>
<name>A0A7V5P1K2_9BACT</name>
<sequence>MSMVQTSRLRRSLVRARSSPDRMRCAMAKRRKKHFVGGVGMKRLLLLFVVLGLVLAGQAWAEEKPFELEVSVGGSLNDYDDSPNRAAEYKSQVDMDSSWYLGGKFRLDVNDFILNLEGRYIEKEDQEYSGSLDFRRLFSVKSSFSRFWHRLDRDLMKNLQATATEYRGGTFDTPQTSPLYPDMADVDGDGIYEGASAAVWHDSYETHQKYGIRHSFWTNEAVLRLPALPGIQIGFKHRFEERRGWDQARTLSKCSSCHVAAYSRHIKEYTNDYIPYIEARLGQWTLKYSFMYRSFNSGDDVPRHVYLNDQGPAPFGTVNPAASGFPGPGALNYEFGDDNIGDEYPFARTPDSEKWQHLVKAKWDISSFQSLNLGFVYSEAQNENSDEAEGGVGNLYGDFGKELEVDYTAFTGNWHWRFRKDMTLTVKAKYHNMDGDDVYVDLPPYGFPIVDENGNDATNFDFERKSAYDEDEFILAADLSWRYSREWLFRFGYELEYTDRDNAEEHHVTEDTTEHLFKLGATWKPRHGLKVKADYNFLYVNDPYAYKHAACPEEAIATTVGGSDFTPVPNLSDSWYSLVVYGRRQAETSNQPEYAHDLGLKVDYILNAQASVNAYLKYHYAKNNNTDGYDWEQDTFMGGINLNFIPNEKIGINIGYNYFWDQYTSMLCSAVYHG</sequence>